<dbReference type="AlphaFoldDB" id="A0A5N6MNR4"/>
<reference evidence="1 2" key="1">
    <citation type="submission" date="2019-05" db="EMBL/GenBank/DDBJ databases">
        <title>Mikania micrantha, genome provides insights into the molecular mechanism of rapid growth.</title>
        <authorList>
            <person name="Liu B."/>
        </authorList>
    </citation>
    <scope>NUCLEOTIDE SEQUENCE [LARGE SCALE GENOMIC DNA]</scope>
    <source>
        <strain evidence="1">NLD-2019</strain>
        <tissue evidence="1">Leaf</tissue>
    </source>
</reference>
<name>A0A5N6MNR4_9ASTR</name>
<protein>
    <submittedName>
        <fullName evidence="1">Uncharacterized protein</fullName>
    </submittedName>
</protein>
<comment type="caution">
    <text evidence="1">The sequence shown here is derived from an EMBL/GenBank/DDBJ whole genome shotgun (WGS) entry which is preliminary data.</text>
</comment>
<evidence type="ECO:0000313" key="2">
    <source>
        <dbReference type="Proteomes" id="UP000326396"/>
    </source>
</evidence>
<sequence length="109" mass="12617">MGSDMHQDLRQHMKSSIRDDLHGLPDYLLIFLDFVLLDLTTQEPYSHASKRITGDLSKPSSPRLDAAQVDFHDGSCDEVEWEYIDGSNAAAVFHLKRTSDWIFWFRVYV</sequence>
<proteinExistence type="predicted"/>
<keyword evidence="2" id="KW-1185">Reference proteome</keyword>
<dbReference type="EMBL" id="SZYD01000015">
    <property type="protein sequence ID" value="KAD3641187.1"/>
    <property type="molecule type" value="Genomic_DNA"/>
</dbReference>
<organism evidence="1 2">
    <name type="scientific">Mikania micrantha</name>
    <name type="common">bitter vine</name>
    <dbReference type="NCBI Taxonomy" id="192012"/>
    <lineage>
        <taxon>Eukaryota</taxon>
        <taxon>Viridiplantae</taxon>
        <taxon>Streptophyta</taxon>
        <taxon>Embryophyta</taxon>
        <taxon>Tracheophyta</taxon>
        <taxon>Spermatophyta</taxon>
        <taxon>Magnoliopsida</taxon>
        <taxon>eudicotyledons</taxon>
        <taxon>Gunneridae</taxon>
        <taxon>Pentapetalae</taxon>
        <taxon>asterids</taxon>
        <taxon>campanulids</taxon>
        <taxon>Asterales</taxon>
        <taxon>Asteraceae</taxon>
        <taxon>Asteroideae</taxon>
        <taxon>Heliantheae alliance</taxon>
        <taxon>Eupatorieae</taxon>
        <taxon>Mikania</taxon>
    </lineage>
</organism>
<accession>A0A5N6MNR4</accession>
<evidence type="ECO:0000313" key="1">
    <source>
        <dbReference type="EMBL" id="KAD3641187.1"/>
    </source>
</evidence>
<dbReference type="Proteomes" id="UP000326396">
    <property type="component" value="Linkage Group LG5"/>
</dbReference>
<gene>
    <name evidence="1" type="ORF">E3N88_30411</name>
</gene>